<dbReference type="PANTHER" id="PTHR45586">
    <property type="entry name" value="TPR REPEAT-CONTAINING PROTEIN PA4667"/>
    <property type="match status" value="1"/>
</dbReference>
<dbReference type="Gene3D" id="1.25.40.10">
    <property type="entry name" value="Tetratricopeptide repeat domain"/>
    <property type="match status" value="2"/>
</dbReference>
<keyword evidence="2 3" id="KW-0802">TPR repeat</keyword>
<dbReference type="RefSeq" id="WP_188889285.1">
    <property type="nucleotide sequence ID" value="NZ_BMHY01000003.1"/>
</dbReference>
<protein>
    <recommendedName>
        <fullName evidence="6">DDE transposase family protein</fullName>
    </recommendedName>
</protein>
<organism evidence="4 5">
    <name type="scientific">Paenibacillus radicis</name>
    <name type="common">ex Gao et al. 2016</name>
    <dbReference type="NCBI Taxonomy" id="1737354"/>
    <lineage>
        <taxon>Bacteria</taxon>
        <taxon>Bacillati</taxon>
        <taxon>Bacillota</taxon>
        <taxon>Bacilli</taxon>
        <taxon>Bacillales</taxon>
        <taxon>Paenibacillaceae</taxon>
        <taxon>Paenibacillus</taxon>
    </lineage>
</organism>
<keyword evidence="5" id="KW-1185">Reference proteome</keyword>
<dbReference type="InterPro" id="IPR019734">
    <property type="entry name" value="TPR_rpt"/>
</dbReference>
<feature type="repeat" description="TPR" evidence="3">
    <location>
        <begin position="22"/>
        <end position="55"/>
    </location>
</feature>
<evidence type="ECO:0000256" key="1">
    <source>
        <dbReference type="ARBA" id="ARBA00022737"/>
    </source>
</evidence>
<evidence type="ECO:0000313" key="4">
    <source>
        <dbReference type="EMBL" id="GGG67730.1"/>
    </source>
</evidence>
<reference evidence="4 5" key="1">
    <citation type="journal article" date="2014" name="Int. J. Syst. Evol. Microbiol.">
        <title>Complete genome sequence of Corynebacterium casei LMG S-19264T (=DSM 44701T), isolated from a smear-ripened cheese.</title>
        <authorList>
            <consortium name="US DOE Joint Genome Institute (JGI-PGF)"/>
            <person name="Walter F."/>
            <person name="Albersmeier A."/>
            <person name="Kalinowski J."/>
            <person name="Ruckert C."/>
        </authorList>
    </citation>
    <scope>NUCLEOTIDE SEQUENCE [LARGE SCALE GENOMIC DNA]</scope>
    <source>
        <strain evidence="4 5">CGMCC 1.15286</strain>
    </source>
</reference>
<proteinExistence type="predicted"/>
<dbReference type="Pfam" id="PF14559">
    <property type="entry name" value="TPR_19"/>
    <property type="match status" value="1"/>
</dbReference>
<dbReference type="InterPro" id="IPR051012">
    <property type="entry name" value="CellSynth/LPSAsmb/PSIAsmb"/>
</dbReference>
<dbReference type="SUPFAM" id="SSF48371">
    <property type="entry name" value="ARM repeat"/>
    <property type="match status" value="1"/>
</dbReference>
<evidence type="ECO:0000256" key="2">
    <source>
        <dbReference type="ARBA" id="ARBA00022803"/>
    </source>
</evidence>
<sequence length="596" mass="69139">MKEKKRAALEQPTKIIPIQWDATFFFERAVRSLDRYHYDKALKYFRRAVEYEPDNPVNHCNMAGILSEMGNYEESNRILNWIVDELDPTMTECHFYMANNYANMELYEAAEGALVHYLEEDMDGQFLDEAEEMMDLLHFELERPTRLTSIKSREGMVEHDQARMLLEEGKFAEAVRILEQIIEAQPDFLAARNNLALAFYYMGLFDKAMDTIREALEIEPGNLHALCNLAIFYQHKSDTEQLAPLVEMLVKTMPFHQEHVFKLATTMGILGEHESAYRHFTRLLKDTSLPQDPCLYHYAAVAACNIGRYAEAERLWKQAAKLDPDSGIPRYYMEQLELVKGGEHNASISYHYHLPFEEQFKLWENSSDGLPDHMKRDPLVRSSFFWALRHGDQHTKLQVIQALGMIADNEVKDVLRSFLLEKDEDDYLKRIAIFVLRTIGVQEPLQAVLEGKSTVIEPNRVPSRLPVWEQKWQDVVETALVRMNKHYDLVQQHDLMTLWVEFLSRVYPDVPKLTKVEGWAAALEYLTAKMHRRTISYHEVSQRYNTSIATVSKNVKKIDEVCGIKEKMKSLSSVFSITDVQSASDSDTDTDSDLLE</sequence>
<feature type="repeat" description="TPR" evidence="3">
    <location>
        <begin position="189"/>
        <end position="222"/>
    </location>
</feature>
<dbReference type="EMBL" id="BMHY01000003">
    <property type="protein sequence ID" value="GGG67730.1"/>
    <property type="molecule type" value="Genomic_DNA"/>
</dbReference>
<evidence type="ECO:0000313" key="5">
    <source>
        <dbReference type="Proteomes" id="UP000600247"/>
    </source>
</evidence>
<dbReference type="PANTHER" id="PTHR45586:SF1">
    <property type="entry name" value="LIPOPOLYSACCHARIDE ASSEMBLY PROTEIN B"/>
    <property type="match status" value="1"/>
</dbReference>
<keyword evidence="1" id="KW-0677">Repeat</keyword>
<dbReference type="InterPro" id="IPR016024">
    <property type="entry name" value="ARM-type_fold"/>
</dbReference>
<dbReference type="SMART" id="SM00028">
    <property type="entry name" value="TPR"/>
    <property type="match status" value="4"/>
</dbReference>
<gene>
    <name evidence="4" type="ORF">GCM10010918_23050</name>
</gene>
<dbReference type="Proteomes" id="UP000600247">
    <property type="component" value="Unassembled WGS sequence"/>
</dbReference>
<dbReference type="AlphaFoldDB" id="A0A917H4W3"/>
<accession>A0A917H4W3</accession>
<evidence type="ECO:0008006" key="6">
    <source>
        <dbReference type="Google" id="ProtNLM"/>
    </source>
</evidence>
<dbReference type="SUPFAM" id="SSF48452">
    <property type="entry name" value="TPR-like"/>
    <property type="match status" value="2"/>
</dbReference>
<comment type="caution">
    <text evidence="4">The sequence shown here is derived from an EMBL/GenBank/DDBJ whole genome shotgun (WGS) entry which is preliminary data.</text>
</comment>
<dbReference type="PROSITE" id="PS50005">
    <property type="entry name" value="TPR"/>
    <property type="match status" value="2"/>
</dbReference>
<dbReference type="InterPro" id="IPR011990">
    <property type="entry name" value="TPR-like_helical_dom_sf"/>
</dbReference>
<name>A0A917H4W3_9BACL</name>
<evidence type="ECO:0000256" key="3">
    <source>
        <dbReference type="PROSITE-ProRule" id="PRU00339"/>
    </source>
</evidence>